<dbReference type="GO" id="GO:0003677">
    <property type="term" value="F:DNA binding"/>
    <property type="evidence" value="ECO:0007669"/>
    <property type="project" value="InterPro"/>
</dbReference>
<feature type="non-terminal residue" evidence="3">
    <location>
        <position position="1"/>
    </location>
</feature>
<name>A0A6M0RHA3_9CYAN</name>
<dbReference type="Pfam" id="PF13560">
    <property type="entry name" value="HTH_31"/>
    <property type="match status" value="1"/>
</dbReference>
<dbReference type="CDD" id="cd00093">
    <property type="entry name" value="HTH_XRE"/>
    <property type="match status" value="1"/>
</dbReference>
<dbReference type="Proteomes" id="UP000481033">
    <property type="component" value="Unassembled WGS sequence"/>
</dbReference>
<evidence type="ECO:0000313" key="4">
    <source>
        <dbReference type="Proteomes" id="UP000481033"/>
    </source>
</evidence>
<dbReference type="RefSeq" id="WP_163703390.1">
    <property type="nucleotide sequence ID" value="NZ_QXHD01000004.1"/>
</dbReference>
<sequence>GFELSEDWQQTVHRRAPKRRRRKSQSDPLGTLSGHAIKAARQRQNFSQRALAERLGKSQSWVRDVEKGRFNISSVDHVRLQQALGF</sequence>
<evidence type="ECO:0000259" key="2">
    <source>
        <dbReference type="PROSITE" id="PS50943"/>
    </source>
</evidence>
<dbReference type="SMART" id="SM00530">
    <property type="entry name" value="HTH_XRE"/>
    <property type="match status" value="1"/>
</dbReference>
<organism evidence="3 4">
    <name type="scientific">Adonisia turfae CCMR0081</name>
    <dbReference type="NCBI Taxonomy" id="2292702"/>
    <lineage>
        <taxon>Bacteria</taxon>
        <taxon>Bacillati</taxon>
        <taxon>Cyanobacteriota</taxon>
        <taxon>Adonisia</taxon>
        <taxon>Adonisia turfae</taxon>
    </lineage>
</organism>
<dbReference type="Gene3D" id="1.10.260.40">
    <property type="entry name" value="lambda repressor-like DNA-binding domains"/>
    <property type="match status" value="1"/>
</dbReference>
<protein>
    <submittedName>
        <fullName evidence="3">XRE family transcriptional regulator</fullName>
    </submittedName>
</protein>
<reference evidence="3 4" key="1">
    <citation type="journal article" date="2020" name="Microb. Ecol.">
        <title>Ecogenomics of the Marine Benthic Filamentous Cyanobacterium Adonisia.</title>
        <authorList>
            <person name="Walter J.M."/>
            <person name="Coutinho F.H."/>
            <person name="Leomil L."/>
            <person name="Hargreaves P.I."/>
            <person name="Campeao M.E."/>
            <person name="Vieira V.V."/>
            <person name="Silva B.S."/>
            <person name="Fistarol G.O."/>
            <person name="Salomon P.S."/>
            <person name="Sawabe T."/>
            <person name="Mino S."/>
            <person name="Hosokawa M."/>
            <person name="Miyashita H."/>
            <person name="Maruyama F."/>
            <person name="van Verk M.C."/>
            <person name="Dutilh B.E."/>
            <person name="Thompson C.C."/>
            <person name="Thompson F.L."/>
        </authorList>
    </citation>
    <scope>NUCLEOTIDE SEQUENCE [LARGE SCALE GENOMIC DNA]</scope>
    <source>
        <strain evidence="3 4">CCMR0081</strain>
    </source>
</reference>
<dbReference type="PROSITE" id="PS50943">
    <property type="entry name" value="HTH_CROC1"/>
    <property type="match status" value="1"/>
</dbReference>
<dbReference type="SUPFAM" id="SSF47413">
    <property type="entry name" value="lambda repressor-like DNA-binding domains"/>
    <property type="match status" value="1"/>
</dbReference>
<dbReference type="InterPro" id="IPR001387">
    <property type="entry name" value="Cro/C1-type_HTH"/>
</dbReference>
<feature type="domain" description="HTH cro/C1-type" evidence="2">
    <location>
        <begin position="37"/>
        <end position="73"/>
    </location>
</feature>
<feature type="compositionally biased region" description="Basic residues" evidence="1">
    <location>
        <begin position="12"/>
        <end position="23"/>
    </location>
</feature>
<gene>
    <name evidence="3" type="ORF">DXZ20_04660</name>
</gene>
<feature type="region of interest" description="Disordered" evidence="1">
    <location>
        <begin position="1"/>
        <end position="49"/>
    </location>
</feature>
<proteinExistence type="predicted"/>
<dbReference type="AlphaFoldDB" id="A0A6M0RHA3"/>
<comment type="caution">
    <text evidence="3">The sequence shown here is derived from an EMBL/GenBank/DDBJ whole genome shotgun (WGS) entry which is preliminary data.</text>
</comment>
<evidence type="ECO:0000313" key="3">
    <source>
        <dbReference type="EMBL" id="NEZ54991.1"/>
    </source>
</evidence>
<evidence type="ECO:0000256" key="1">
    <source>
        <dbReference type="SAM" id="MobiDB-lite"/>
    </source>
</evidence>
<dbReference type="EMBL" id="QXHD01000004">
    <property type="protein sequence ID" value="NEZ54991.1"/>
    <property type="molecule type" value="Genomic_DNA"/>
</dbReference>
<keyword evidence="4" id="KW-1185">Reference proteome</keyword>
<accession>A0A6M0RHA3</accession>
<dbReference type="InterPro" id="IPR010982">
    <property type="entry name" value="Lambda_DNA-bd_dom_sf"/>
</dbReference>